<organism evidence="1 2">
    <name type="scientific">Brachionus plicatilis</name>
    <name type="common">Marine rotifer</name>
    <name type="synonym">Brachionus muelleri</name>
    <dbReference type="NCBI Taxonomy" id="10195"/>
    <lineage>
        <taxon>Eukaryota</taxon>
        <taxon>Metazoa</taxon>
        <taxon>Spiralia</taxon>
        <taxon>Gnathifera</taxon>
        <taxon>Rotifera</taxon>
        <taxon>Eurotatoria</taxon>
        <taxon>Monogononta</taxon>
        <taxon>Pseudotrocha</taxon>
        <taxon>Ploima</taxon>
        <taxon>Brachionidae</taxon>
        <taxon>Brachionus</taxon>
    </lineage>
</organism>
<proteinExistence type="predicted"/>
<dbReference type="EMBL" id="REGN01003864">
    <property type="protein sequence ID" value="RNA20376.1"/>
    <property type="molecule type" value="Genomic_DNA"/>
</dbReference>
<evidence type="ECO:0000313" key="2">
    <source>
        <dbReference type="Proteomes" id="UP000276133"/>
    </source>
</evidence>
<protein>
    <submittedName>
        <fullName evidence="1">Uncharacterized protein</fullName>
    </submittedName>
</protein>
<keyword evidence="2" id="KW-1185">Reference proteome</keyword>
<dbReference type="Proteomes" id="UP000276133">
    <property type="component" value="Unassembled WGS sequence"/>
</dbReference>
<reference evidence="1 2" key="1">
    <citation type="journal article" date="2018" name="Sci. Rep.">
        <title>Genomic signatures of local adaptation to the degree of environmental predictability in rotifers.</title>
        <authorList>
            <person name="Franch-Gras L."/>
            <person name="Hahn C."/>
            <person name="Garcia-Roger E.M."/>
            <person name="Carmona M.J."/>
            <person name="Serra M."/>
            <person name="Gomez A."/>
        </authorList>
    </citation>
    <scope>NUCLEOTIDE SEQUENCE [LARGE SCALE GENOMIC DNA]</scope>
    <source>
        <strain evidence="1">HYR1</strain>
    </source>
</reference>
<dbReference type="AlphaFoldDB" id="A0A3M7RA20"/>
<sequence length="69" mass="8187">MGKKNEYILKSYFRAHKDKDLDVEMWLSALGIDLVFKVNYPHNSKSAKIEMTVEPKKELRVTKKIKFKE</sequence>
<gene>
    <name evidence="1" type="ORF">BpHYR1_016002</name>
</gene>
<accession>A0A3M7RA20</accession>
<name>A0A3M7RA20_BRAPC</name>
<comment type="caution">
    <text evidence="1">The sequence shown here is derived from an EMBL/GenBank/DDBJ whole genome shotgun (WGS) entry which is preliminary data.</text>
</comment>
<evidence type="ECO:0000313" key="1">
    <source>
        <dbReference type="EMBL" id="RNA20376.1"/>
    </source>
</evidence>